<evidence type="ECO:0000313" key="3">
    <source>
        <dbReference type="Proteomes" id="UP000318626"/>
    </source>
</evidence>
<evidence type="ECO:0000256" key="1">
    <source>
        <dbReference type="SAM" id="MobiDB-lite"/>
    </source>
</evidence>
<dbReference type="RefSeq" id="WP_165698856.1">
    <property type="nucleotide sequence ID" value="NZ_CP036289.1"/>
</dbReference>
<feature type="region of interest" description="Disordered" evidence="1">
    <location>
        <begin position="1"/>
        <end position="24"/>
    </location>
</feature>
<feature type="compositionally biased region" description="Basic and acidic residues" evidence="1">
    <location>
        <begin position="10"/>
        <end position="24"/>
    </location>
</feature>
<dbReference type="Proteomes" id="UP000318626">
    <property type="component" value="Chromosome"/>
</dbReference>
<organism evidence="2 3">
    <name type="scientific">Bremerella volcania</name>
    <dbReference type="NCBI Taxonomy" id="2527984"/>
    <lineage>
        <taxon>Bacteria</taxon>
        <taxon>Pseudomonadati</taxon>
        <taxon>Planctomycetota</taxon>
        <taxon>Planctomycetia</taxon>
        <taxon>Pirellulales</taxon>
        <taxon>Pirellulaceae</taxon>
        <taxon>Bremerella</taxon>
    </lineage>
</organism>
<sequence>MRTKSTPCAEDARRQDPDTKEKLPEEVADAWAAVLIDIYEKRRKQAEANDGDAAA</sequence>
<dbReference type="EMBL" id="CP036289">
    <property type="protein sequence ID" value="QDU76896.1"/>
    <property type="molecule type" value="Genomic_DNA"/>
</dbReference>
<keyword evidence="3" id="KW-1185">Reference proteome</keyword>
<name>A0A518CCE0_9BACT</name>
<dbReference type="AlphaFoldDB" id="A0A518CCE0"/>
<gene>
    <name evidence="2" type="ORF">Pan97_39530</name>
</gene>
<reference evidence="3" key="1">
    <citation type="submission" date="2019-02" db="EMBL/GenBank/DDBJ databases">
        <title>Deep-cultivation of Planctomycetes and their phenomic and genomic characterization uncovers novel biology.</title>
        <authorList>
            <person name="Wiegand S."/>
            <person name="Jogler M."/>
            <person name="Boedeker C."/>
            <person name="Pinto D."/>
            <person name="Vollmers J."/>
            <person name="Rivas-Marin E."/>
            <person name="Kohn T."/>
            <person name="Peeters S.H."/>
            <person name="Heuer A."/>
            <person name="Rast P."/>
            <person name="Oberbeckmann S."/>
            <person name="Bunk B."/>
            <person name="Jeske O."/>
            <person name="Meyerdierks A."/>
            <person name="Storesund J.E."/>
            <person name="Kallscheuer N."/>
            <person name="Luecker S."/>
            <person name="Lage O.M."/>
            <person name="Pohl T."/>
            <person name="Merkel B.J."/>
            <person name="Hornburger P."/>
            <person name="Mueller R.-W."/>
            <person name="Bruemmer F."/>
            <person name="Labrenz M."/>
            <person name="Spormann A.M."/>
            <person name="Op den Camp H."/>
            <person name="Overmann J."/>
            <person name="Amann R."/>
            <person name="Jetten M.S.M."/>
            <person name="Mascher T."/>
            <person name="Medema M.H."/>
            <person name="Devos D.P."/>
            <person name="Kaster A.-K."/>
            <person name="Ovreas L."/>
            <person name="Rohde M."/>
            <person name="Galperin M.Y."/>
            <person name="Jogler C."/>
        </authorList>
    </citation>
    <scope>NUCLEOTIDE SEQUENCE [LARGE SCALE GENOMIC DNA]</scope>
    <source>
        <strain evidence="3">Pan97</strain>
    </source>
</reference>
<dbReference type="KEGG" id="bvo:Pan97_39530"/>
<accession>A0A518CCE0</accession>
<evidence type="ECO:0000313" key="2">
    <source>
        <dbReference type="EMBL" id="QDU76896.1"/>
    </source>
</evidence>
<proteinExistence type="predicted"/>
<protein>
    <submittedName>
        <fullName evidence="2">Uncharacterized protein</fullName>
    </submittedName>
</protein>